<sequence length="257" mass="30473">METIFTTPYYRLNRLFLSTVGIWPYDDPRDSLIRKISTYIGFTMIVLSQIFALIKSDFTLRVISTIFSFLIPSLCLFTSYYTASYQVKMKAMLEHMNYDWCYLISEKERSIIKKYANQTRICTIVNLVMYFGVVLLYMLPVTLTFLFDIFVSRRETRTYEIPFKVEIFIDQQKYIFFILILIYAMSFLVGISENASYMLFIVYSQHACGMLDITGNMLKHAFDMRTYNECTEKDIENITMRIIRCVLCHTRTIRNCN</sequence>
<accession>A0A834P8L1</accession>
<protein>
    <submittedName>
        <fullName evidence="2">Uncharacterized protein</fullName>
    </submittedName>
</protein>
<evidence type="ECO:0000313" key="2">
    <source>
        <dbReference type="EMBL" id="KAF7432129.1"/>
    </source>
</evidence>
<keyword evidence="1" id="KW-0472">Membrane</keyword>
<organism evidence="2 3">
    <name type="scientific">Vespula pensylvanica</name>
    <name type="common">Western yellow jacket</name>
    <name type="synonym">Wasp</name>
    <dbReference type="NCBI Taxonomy" id="30213"/>
    <lineage>
        <taxon>Eukaryota</taxon>
        <taxon>Metazoa</taxon>
        <taxon>Ecdysozoa</taxon>
        <taxon>Arthropoda</taxon>
        <taxon>Hexapoda</taxon>
        <taxon>Insecta</taxon>
        <taxon>Pterygota</taxon>
        <taxon>Neoptera</taxon>
        <taxon>Endopterygota</taxon>
        <taxon>Hymenoptera</taxon>
        <taxon>Apocrita</taxon>
        <taxon>Aculeata</taxon>
        <taxon>Vespoidea</taxon>
        <taxon>Vespidae</taxon>
        <taxon>Vespinae</taxon>
        <taxon>Vespula</taxon>
    </lineage>
</organism>
<evidence type="ECO:0000313" key="3">
    <source>
        <dbReference type="Proteomes" id="UP000600918"/>
    </source>
</evidence>
<gene>
    <name evidence="2" type="ORF">H0235_005053</name>
</gene>
<evidence type="ECO:0000256" key="1">
    <source>
        <dbReference type="SAM" id="Phobius"/>
    </source>
</evidence>
<reference evidence="2" key="1">
    <citation type="journal article" date="2020" name="G3 (Bethesda)">
        <title>High-Quality Assemblies for Three Invasive Social Wasps from the &lt;i&gt;Vespula&lt;/i&gt; Genus.</title>
        <authorList>
            <person name="Harrop T.W.R."/>
            <person name="Guhlin J."/>
            <person name="McLaughlin G.M."/>
            <person name="Permina E."/>
            <person name="Stockwell P."/>
            <person name="Gilligan J."/>
            <person name="Le Lec M.F."/>
            <person name="Gruber M.A.M."/>
            <person name="Quinn O."/>
            <person name="Lovegrove M."/>
            <person name="Duncan E.J."/>
            <person name="Remnant E.J."/>
            <person name="Van Eeckhoven J."/>
            <person name="Graham B."/>
            <person name="Knapp R.A."/>
            <person name="Langford K.W."/>
            <person name="Kronenberg Z."/>
            <person name="Press M.O."/>
            <person name="Eacker S.M."/>
            <person name="Wilson-Rankin E.E."/>
            <person name="Purcell J."/>
            <person name="Lester P.J."/>
            <person name="Dearden P.K."/>
        </authorList>
    </citation>
    <scope>NUCLEOTIDE SEQUENCE</scope>
    <source>
        <strain evidence="2">Volc-1</strain>
    </source>
</reference>
<name>A0A834P8L1_VESPE</name>
<feature type="transmembrane region" description="Helical" evidence="1">
    <location>
        <begin position="66"/>
        <end position="83"/>
    </location>
</feature>
<dbReference type="AlphaFoldDB" id="A0A834P8L1"/>
<keyword evidence="3" id="KW-1185">Reference proteome</keyword>
<dbReference type="EMBL" id="JACSDY010000003">
    <property type="protein sequence ID" value="KAF7432129.1"/>
    <property type="molecule type" value="Genomic_DNA"/>
</dbReference>
<feature type="transmembrane region" description="Helical" evidence="1">
    <location>
        <begin position="127"/>
        <end position="151"/>
    </location>
</feature>
<keyword evidence="1" id="KW-1133">Transmembrane helix</keyword>
<dbReference type="Proteomes" id="UP000600918">
    <property type="component" value="Unassembled WGS sequence"/>
</dbReference>
<feature type="transmembrane region" description="Helical" evidence="1">
    <location>
        <begin position="172"/>
        <end position="191"/>
    </location>
</feature>
<feature type="transmembrane region" description="Helical" evidence="1">
    <location>
        <begin position="36"/>
        <end position="54"/>
    </location>
</feature>
<proteinExistence type="predicted"/>
<keyword evidence="1" id="KW-0812">Transmembrane</keyword>
<comment type="caution">
    <text evidence="2">The sequence shown here is derived from an EMBL/GenBank/DDBJ whole genome shotgun (WGS) entry which is preliminary data.</text>
</comment>